<sequence length="242" mass="26003">MSPIARVPELRLEDRGEARACRCVRDTSGSRTSSDSIHFRVHGKSSHTPRSSVRRDMAAGSSVSALRSRPSSRMNSRSSSTAIPVPCNMASRTSGSGSGSRCTDTGERRTGLRTRTAGAGGEETAHGHTPSAEGPWACGGHTREVFSGCTAHAANHTVARQVQRRSHSLCRSRRVCCRAFENSDGDSMVSRWRGRLPCTLDWTVSRPTCRADCRQGCFGDLHGSEGCAAPPLPVVVVLARLR</sequence>
<evidence type="ECO:0000256" key="1">
    <source>
        <dbReference type="SAM" id="MobiDB-lite"/>
    </source>
</evidence>
<organism evidence="2 3">
    <name type="scientific">Lentinus brumalis</name>
    <dbReference type="NCBI Taxonomy" id="2498619"/>
    <lineage>
        <taxon>Eukaryota</taxon>
        <taxon>Fungi</taxon>
        <taxon>Dikarya</taxon>
        <taxon>Basidiomycota</taxon>
        <taxon>Agaricomycotina</taxon>
        <taxon>Agaricomycetes</taxon>
        <taxon>Polyporales</taxon>
        <taxon>Polyporaceae</taxon>
        <taxon>Lentinus</taxon>
    </lineage>
</organism>
<accession>A0A371CHE8</accession>
<gene>
    <name evidence="2" type="ORF">OH76DRAFT_552522</name>
</gene>
<feature type="region of interest" description="Disordered" evidence="1">
    <location>
        <begin position="23"/>
        <end position="136"/>
    </location>
</feature>
<name>A0A371CHE8_9APHY</name>
<dbReference type="EMBL" id="KZ857666">
    <property type="protein sequence ID" value="RDX39715.1"/>
    <property type="molecule type" value="Genomic_DNA"/>
</dbReference>
<feature type="compositionally biased region" description="Low complexity" evidence="1">
    <location>
        <begin position="61"/>
        <end position="80"/>
    </location>
</feature>
<feature type="compositionally biased region" description="Low complexity" evidence="1">
    <location>
        <begin position="26"/>
        <end position="36"/>
    </location>
</feature>
<dbReference type="Proteomes" id="UP000256964">
    <property type="component" value="Unassembled WGS sequence"/>
</dbReference>
<evidence type="ECO:0000313" key="2">
    <source>
        <dbReference type="EMBL" id="RDX39715.1"/>
    </source>
</evidence>
<protein>
    <submittedName>
        <fullName evidence="2">Uncharacterized protein</fullName>
    </submittedName>
</protein>
<proteinExistence type="predicted"/>
<keyword evidence="3" id="KW-1185">Reference proteome</keyword>
<evidence type="ECO:0000313" key="3">
    <source>
        <dbReference type="Proteomes" id="UP000256964"/>
    </source>
</evidence>
<reference evidence="2 3" key="1">
    <citation type="journal article" date="2018" name="Biotechnol. Biofuels">
        <title>Integrative visual omics of the white-rot fungus Polyporus brumalis exposes the biotechnological potential of its oxidative enzymes for delignifying raw plant biomass.</title>
        <authorList>
            <person name="Miyauchi S."/>
            <person name="Rancon A."/>
            <person name="Drula E."/>
            <person name="Hage H."/>
            <person name="Chaduli D."/>
            <person name="Favel A."/>
            <person name="Grisel S."/>
            <person name="Henrissat B."/>
            <person name="Herpoel-Gimbert I."/>
            <person name="Ruiz-Duenas F.J."/>
            <person name="Chevret D."/>
            <person name="Hainaut M."/>
            <person name="Lin J."/>
            <person name="Wang M."/>
            <person name="Pangilinan J."/>
            <person name="Lipzen A."/>
            <person name="Lesage-Meessen L."/>
            <person name="Navarro D."/>
            <person name="Riley R."/>
            <person name="Grigoriev I.V."/>
            <person name="Zhou S."/>
            <person name="Raouche S."/>
            <person name="Rosso M.N."/>
        </authorList>
    </citation>
    <scope>NUCLEOTIDE SEQUENCE [LARGE SCALE GENOMIC DNA]</scope>
    <source>
        <strain evidence="2 3">BRFM 1820</strain>
    </source>
</reference>
<dbReference type="AlphaFoldDB" id="A0A371CHE8"/>